<dbReference type="EMBL" id="WSES01000004">
    <property type="protein sequence ID" value="MVW60894.1"/>
    <property type="molecule type" value="Genomic_DNA"/>
</dbReference>
<keyword evidence="3" id="KW-1185">Reference proteome</keyword>
<sequence length="140" mass="15767">MITVEDINEAWGWTGLNAVEVLGENAFGNLIVRDEDGMYWRLSPQDLRCVPVAEDRAALDALSYNQEFLDGWYMPEQVRLAETTLGPLTAGRKYCLKIPRALGGHYGRDNLAMVPLPELIRFAGEGAQQFDGLPRWQDCH</sequence>
<accession>A0A7X3FZH0</accession>
<dbReference type="AlphaFoldDB" id="A0A7X3FZH0"/>
<dbReference type="Pfam" id="PF08906">
    <property type="entry name" value="T6SS_Tdi1_C"/>
    <property type="match status" value="1"/>
</dbReference>
<evidence type="ECO:0000259" key="1">
    <source>
        <dbReference type="Pfam" id="PF08906"/>
    </source>
</evidence>
<dbReference type="Proteomes" id="UP000443353">
    <property type="component" value="Unassembled WGS sequence"/>
</dbReference>
<reference evidence="2 3" key="1">
    <citation type="submission" date="2019-12" db="EMBL/GenBank/DDBJ databases">
        <authorList>
            <person name="Li C."/>
            <person name="Zhao J."/>
        </authorList>
    </citation>
    <scope>NUCLEOTIDE SEQUENCE [LARGE SCALE GENOMIC DNA]</scope>
    <source>
        <strain evidence="2 3">NEAU-DD11</strain>
    </source>
</reference>
<feature type="domain" description="T6SS immunity protein Tdi1 C-terminal" evidence="1">
    <location>
        <begin position="56"/>
        <end position="124"/>
    </location>
</feature>
<proteinExistence type="predicted"/>
<dbReference type="InterPro" id="IPR015002">
    <property type="entry name" value="T6SS_Tdi1_C"/>
</dbReference>
<organism evidence="2 3">
    <name type="scientific">Massilia cellulosiltytica</name>
    <dbReference type="NCBI Taxonomy" id="2683234"/>
    <lineage>
        <taxon>Bacteria</taxon>
        <taxon>Pseudomonadati</taxon>
        <taxon>Pseudomonadota</taxon>
        <taxon>Betaproteobacteria</taxon>
        <taxon>Burkholderiales</taxon>
        <taxon>Oxalobacteraceae</taxon>
        <taxon>Telluria group</taxon>
        <taxon>Massilia</taxon>
    </lineage>
</organism>
<evidence type="ECO:0000313" key="2">
    <source>
        <dbReference type="EMBL" id="MVW60894.1"/>
    </source>
</evidence>
<comment type="caution">
    <text evidence="2">The sequence shown here is derived from an EMBL/GenBank/DDBJ whole genome shotgun (WGS) entry which is preliminary data.</text>
</comment>
<evidence type="ECO:0000313" key="3">
    <source>
        <dbReference type="Proteomes" id="UP000443353"/>
    </source>
</evidence>
<dbReference type="RefSeq" id="WP_056136133.1">
    <property type="nucleotide sequence ID" value="NZ_WSES01000004.1"/>
</dbReference>
<gene>
    <name evidence="2" type="ORF">GPY61_13230</name>
</gene>
<name>A0A7X3FZH0_9BURK</name>
<protein>
    <submittedName>
        <fullName evidence="2">DUF1851 domain-containing protein</fullName>
    </submittedName>
</protein>